<feature type="compositionally biased region" description="Acidic residues" evidence="1">
    <location>
        <begin position="517"/>
        <end position="535"/>
    </location>
</feature>
<dbReference type="OrthoDB" id="3473305at2759"/>
<feature type="region of interest" description="Disordered" evidence="1">
    <location>
        <begin position="52"/>
        <end position="123"/>
    </location>
</feature>
<evidence type="ECO:0000313" key="3">
    <source>
        <dbReference type="EMBL" id="KJR85211.1"/>
    </source>
</evidence>
<name>A0A0F2MAM1_SPOSC</name>
<protein>
    <recommendedName>
        <fullName evidence="2">2EXR domain-containing protein</fullName>
    </recommendedName>
</protein>
<feature type="domain" description="2EXR" evidence="2">
    <location>
        <begin position="269"/>
        <end position="350"/>
    </location>
</feature>
<reference evidence="3 4" key="1">
    <citation type="journal article" date="2014" name="BMC Genomics">
        <title>Comparative genomics of the major fungal agents of human and animal Sporotrichosis: Sporothrix schenckii and Sporothrix brasiliensis.</title>
        <authorList>
            <person name="Teixeira M.M."/>
            <person name="de Almeida L.G."/>
            <person name="Kubitschek-Barreira P."/>
            <person name="Alves F.L."/>
            <person name="Kioshima E.S."/>
            <person name="Abadio A.K."/>
            <person name="Fernandes L."/>
            <person name="Derengowski L.S."/>
            <person name="Ferreira K.S."/>
            <person name="Souza R.C."/>
            <person name="Ruiz J.C."/>
            <person name="de Andrade N.C."/>
            <person name="Paes H.C."/>
            <person name="Nicola A.M."/>
            <person name="Albuquerque P."/>
            <person name="Gerber A.L."/>
            <person name="Martins V.P."/>
            <person name="Peconick L.D."/>
            <person name="Neto A.V."/>
            <person name="Chaucanez C.B."/>
            <person name="Silva P.A."/>
            <person name="Cunha O.L."/>
            <person name="de Oliveira F.F."/>
            <person name="dos Santos T.C."/>
            <person name="Barros A.L."/>
            <person name="Soares M.A."/>
            <person name="de Oliveira L.M."/>
            <person name="Marini M.M."/>
            <person name="Villalobos-Duno H."/>
            <person name="Cunha M.M."/>
            <person name="de Hoog S."/>
            <person name="da Silveira J.F."/>
            <person name="Henrissat B."/>
            <person name="Nino-Vega G.A."/>
            <person name="Cisalpino P.S."/>
            <person name="Mora-Montes H.M."/>
            <person name="Almeida S.R."/>
            <person name="Stajich J.E."/>
            <person name="Lopes-Bezerra L.M."/>
            <person name="Vasconcelos A.T."/>
            <person name="Felipe M.S."/>
        </authorList>
    </citation>
    <scope>NUCLEOTIDE SEQUENCE [LARGE SCALE GENOMIC DNA]</scope>
    <source>
        <strain evidence="3 4">1099-18</strain>
    </source>
</reference>
<feature type="compositionally biased region" description="Basic residues" evidence="1">
    <location>
        <begin position="418"/>
        <end position="430"/>
    </location>
</feature>
<organism evidence="3 4">
    <name type="scientific">Sporothrix schenckii 1099-18</name>
    <dbReference type="NCBI Taxonomy" id="1397361"/>
    <lineage>
        <taxon>Eukaryota</taxon>
        <taxon>Fungi</taxon>
        <taxon>Dikarya</taxon>
        <taxon>Ascomycota</taxon>
        <taxon>Pezizomycotina</taxon>
        <taxon>Sordariomycetes</taxon>
        <taxon>Sordariomycetidae</taxon>
        <taxon>Ophiostomatales</taxon>
        <taxon>Ophiostomataceae</taxon>
        <taxon>Sporothrix</taxon>
    </lineage>
</organism>
<feature type="compositionally biased region" description="Low complexity" evidence="1">
    <location>
        <begin position="615"/>
        <end position="631"/>
    </location>
</feature>
<feature type="region of interest" description="Disordered" evidence="1">
    <location>
        <begin position="414"/>
        <end position="440"/>
    </location>
</feature>
<feature type="compositionally biased region" description="Polar residues" evidence="1">
    <location>
        <begin position="563"/>
        <end position="580"/>
    </location>
</feature>
<feature type="region of interest" description="Disordered" evidence="1">
    <location>
        <begin position="513"/>
        <end position="541"/>
    </location>
</feature>
<comment type="caution">
    <text evidence="3">The sequence shown here is derived from an EMBL/GenBank/DDBJ whole genome shotgun (WGS) entry which is preliminary data.</text>
</comment>
<dbReference type="VEuPathDB" id="FungiDB:SPSK_08688"/>
<reference evidence="3 4" key="2">
    <citation type="journal article" date="2015" name="Eukaryot. Cell">
        <title>Asexual propagation of a virulent clone complex in a human and feline outbreak of sporotrichosis.</title>
        <authorList>
            <person name="Teixeira Mde M."/>
            <person name="Rodrigues A.M."/>
            <person name="Tsui C.K."/>
            <person name="de Almeida L.G."/>
            <person name="Van Diepeningen A.D."/>
            <person name="van den Ende B.G."/>
            <person name="Fernandes G.F."/>
            <person name="Kano R."/>
            <person name="Hamelin R.C."/>
            <person name="Lopes-Bezerra L.M."/>
            <person name="Vasconcelos A.T."/>
            <person name="de Hoog S."/>
            <person name="de Camargo Z.P."/>
            <person name="Felipe M.S."/>
        </authorList>
    </citation>
    <scope>NUCLEOTIDE SEQUENCE [LARGE SCALE GENOMIC DNA]</scope>
    <source>
        <strain evidence="3 4">1099-18</strain>
    </source>
</reference>
<evidence type="ECO:0000313" key="4">
    <source>
        <dbReference type="Proteomes" id="UP000033710"/>
    </source>
</evidence>
<evidence type="ECO:0000256" key="1">
    <source>
        <dbReference type="SAM" id="MobiDB-lite"/>
    </source>
</evidence>
<gene>
    <name evidence="3" type="ORF">SPSK_08688</name>
</gene>
<feature type="region of interest" description="Disordered" evidence="1">
    <location>
        <begin position="218"/>
        <end position="244"/>
    </location>
</feature>
<feature type="region of interest" description="Disordered" evidence="1">
    <location>
        <begin position="560"/>
        <end position="580"/>
    </location>
</feature>
<dbReference type="Proteomes" id="UP000033710">
    <property type="component" value="Unassembled WGS sequence"/>
</dbReference>
<proteinExistence type="predicted"/>
<dbReference type="RefSeq" id="XP_016587887.1">
    <property type="nucleotide sequence ID" value="XM_016735277.1"/>
</dbReference>
<sequence length="746" mass="82171">MAYNDSPITVDSSLPARTPLAFRRANGSRREFLFDDRTHSLPLPAASLFWNPEHHAGNNGNSGSGSSNSSSGSSGSSGSNSRHSHGHGHGHGHGYGHGYGHSYSRRPTPAPLPRSVLRPFRRDNGEPAADIRFVRETRQSVCRDGVDRSRCCECRRRVTSTSKQEAKLEAPTTPPYRRYRMSPQRVFRDLIMSDAAEPLPPRLRDALLHAFNATVERQSLQHAQKRKAQTSTRPPAQLDRQLLPSPPPASMVIAGDQIVAGVPAALAEFHCFSRLPHEIRVMIWEQALPFRVLLREDLASTTYRSIRRVFRPASHVHTIEMLWQSDLFYVCVEARQVVEASFGGDTFRYRASSTAATTGDDRPPSPLVRCVTSPSRLRSGRDVLYYPWLGVEATRDHASGGFGGGGPWTLARDPVQQQHHHHHHRHHHQAAHGYPLAGTSSNIRTRMSKYDNGRHTSSSPPATDADTIATLASVPYGYWASQLRHMRLPVKTVALDATWIDRGHPDTISWAAGVDLSQDEEDGQDEGDSREDEPAGETMTAPTSLQVVVADLHVPVRIRLGSSDRTSGATGPTSMNTSGITPAQQHLLRQHMAPQPWQDARSFQRALDHGPRPQPTLSASTSAAATTTTPLSTNLNGMDFSVLVDLYDDWRIEELLSLQGTGDPDPDMDDGHDTHDSVLNKAALHRCVACTRRAWEARSAGDRDCPDGVSSWTTKFGSVLGAHLQKLCRPTIVFSIVLSFVDEEVV</sequence>
<dbReference type="Pfam" id="PF20150">
    <property type="entry name" value="2EXR"/>
    <property type="match status" value="1"/>
</dbReference>
<feature type="compositionally biased region" description="Low complexity" evidence="1">
    <location>
        <begin position="57"/>
        <end position="81"/>
    </location>
</feature>
<dbReference type="InterPro" id="IPR045518">
    <property type="entry name" value="2EXR"/>
</dbReference>
<dbReference type="AlphaFoldDB" id="A0A0F2MAM1"/>
<dbReference type="KEGG" id="ssck:SPSK_08688"/>
<evidence type="ECO:0000259" key="2">
    <source>
        <dbReference type="Pfam" id="PF20150"/>
    </source>
</evidence>
<feature type="region of interest" description="Disordered" evidence="1">
    <location>
        <begin position="606"/>
        <end position="631"/>
    </location>
</feature>
<feature type="compositionally biased region" description="Basic residues" evidence="1">
    <location>
        <begin position="82"/>
        <end position="94"/>
    </location>
</feature>
<accession>A0A0F2MAM1</accession>
<dbReference type="EMBL" id="AXCR01000007">
    <property type="protein sequence ID" value="KJR85211.1"/>
    <property type="molecule type" value="Genomic_DNA"/>
</dbReference>
<dbReference type="GeneID" id="27670554"/>